<feature type="region of interest" description="Disordered" evidence="1">
    <location>
        <begin position="1"/>
        <end position="76"/>
    </location>
</feature>
<dbReference type="PROSITE" id="PS50020">
    <property type="entry name" value="WW_DOMAIN_2"/>
    <property type="match status" value="1"/>
</dbReference>
<feature type="compositionally biased region" description="Acidic residues" evidence="1">
    <location>
        <begin position="807"/>
        <end position="818"/>
    </location>
</feature>
<proteinExistence type="predicted"/>
<dbReference type="CDD" id="cd00201">
    <property type="entry name" value="WW"/>
    <property type="match status" value="1"/>
</dbReference>
<dbReference type="PROSITE" id="PS01159">
    <property type="entry name" value="WW_DOMAIN_1"/>
    <property type="match status" value="1"/>
</dbReference>
<gene>
    <name evidence="3" type="ORF">TrCOL_g2224</name>
</gene>
<dbReference type="InterPro" id="IPR001202">
    <property type="entry name" value="WW_dom"/>
</dbReference>
<name>A0A9W7L510_9STRA</name>
<evidence type="ECO:0000313" key="3">
    <source>
        <dbReference type="EMBL" id="GMI30618.1"/>
    </source>
</evidence>
<dbReference type="OrthoDB" id="196970at2759"/>
<feature type="compositionally biased region" description="Basic residues" evidence="1">
    <location>
        <begin position="608"/>
        <end position="621"/>
    </location>
</feature>
<dbReference type="AlphaFoldDB" id="A0A9W7L510"/>
<accession>A0A9W7L510</accession>
<sequence>MSWRVQHASGRPSLHAHREGEEEGSSSEEGGDFDNQTRSTFRGGLSSDSLGPSGTLQSRSFPVISSRGRGPAAPPRIVPSFQVKARRKVLETLAKWEKAVEEDGRKKRRGVVGNDVNVLHHRAKYVRDTTPEYSTRIAKHAVPLLNPPAYECELPSIGGGGRGIRLYSPRSFDRPKRTPYVEPAVTPPQRLSTPEFRAAINFKLGPEAPLMWNTIKAAKKNYRDEWGGEVRGQTRQLAYRYMRYIHGSKDFSDETLREYMRQQRELKAEREKGKKKHENVLAGIIREALETEEVAGIEFNRDFITEEQLKLIMLKAATSSDQLELFWLLLEEVVEEFLYNKDVVDCKRLVEAEVVQKFSDELYDLEPILSTFTLRQLRAELKRYGKEESEFRAKLLALPSVESQAVRGLLRKKCLIEILLEQRKVHGILGKGEVVKAVMLPWTRIIRTGTASEDSEGEGGAWERRRRRFENKMRAKERKEGGGGGGEQEGEREDDFFEDKEKVFIDPFVRKELVEALLEKHKTANELRGVMRAFKVDTKTPGLRGKERMVKMANNLVDTVSKNDDLFRAWKAVLLQGRHKIESDVTDDLLMMQKTVPGSRGLNSRGLGSRRRGSSRLKLRPKSGAWRPDGRWEDDFQRPGSEMSDWVKVKREDGGEEWRNKVTGEIIPIHMFFSPESEPGGFGVDYLETLLSRGVSLPLEDDGDISDTEFFAEYIVEQIEEGLPSWFFEDLLGKFGAGPGKKPKKSGGEEEEEGGLFVKIEFRDQNYNSMEDFQFYYSRLEVPVARNKAMLLQELKMRVRLRWYDGTDEESEDEEGGGEEVGAVDGSEGVKEVKEEKEVKELGGVEVEVEEEQMEEQVEPPAAPKIGWARYVDDNGWPYFYNWNTGVSTYDNPFEYSDSDEDSDKEDADRLRKELEARAFMEFCAIMVQARFRGQVERRRCRETMAKRFRKHKAGGGEYCYEDLDTGKVLKRRPSIIKMLWPGSKF</sequence>
<reference evidence="4" key="1">
    <citation type="journal article" date="2023" name="Commun. Biol.">
        <title>Genome analysis of Parmales, the sister group of diatoms, reveals the evolutionary specialization of diatoms from phago-mixotrophs to photoautotrophs.</title>
        <authorList>
            <person name="Ban H."/>
            <person name="Sato S."/>
            <person name="Yoshikawa S."/>
            <person name="Yamada K."/>
            <person name="Nakamura Y."/>
            <person name="Ichinomiya M."/>
            <person name="Sato N."/>
            <person name="Blanc-Mathieu R."/>
            <person name="Endo H."/>
            <person name="Kuwata A."/>
            <person name="Ogata H."/>
        </authorList>
    </citation>
    <scope>NUCLEOTIDE SEQUENCE [LARGE SCALE GENOMIC DNA]</scope>
</reference>
<protein>
    <recommendedName>
        <fullName evidence="2">WW domain-containing protein</fullName>
    </recommendedName>
</protein>
<dbReference type="Proteomes" id="UP001165065">
    <property type="component" value="Unassembled WGS sequence"/>
</dbReference>
<feature type="domain" description="WW" evidence="2">
    <location>
        <begin position="867"/>
        <end position="895"/>
    </location>
</feature>
<evidence type="ECO:0000256" key="1">
    <source>
        <dbReference type="SAM" id="MobiDB-lite"/>
    </source>
</evidence>
<dbReference type="InterPro" id="IPR036020">
    <property type="entry name" value="WW_dom_sf"/>
</dbReference>
<dbReference type="Gene3D" id="2.20.70.10">
    <property type="match status" value="1"/>
</dbReference>
<comment type="caution">
    <text evidence="3">The sequence shown here is derived from an EMBL/GenBank/DDBJ whole genome shotgun (WGS) entry which is preliminary data.</text>
</comment>
<evidence type="ECO:0000313" key="4">
    <source>
        <dbReference type="Proteomes" id="UP001165065"/>
    </source>
</evidence>
<feature type="region of interest" description="Disordered" evidence="1">
    <location>
        <begin position="807"/>
        <end position="836"/>
    </location>
</feature>
<feature type="compositionally biased region" description="Basic and acidic residues" evidence="1">
    <location>
        <begin position="628"/>
        <end position="637"/>
    </location>
</feature>
<organism evidence="3 4">
    <name type="scientific">Triparma columacea</name>
    <dbReference type="NCBI Taxonomy" id="722753"/>
    <lineage>
        <taxon>Eukaryota</taxon>
        <taxon>Sar</taxon>
        <taxon>Stramenopiles</taxon>
        <taxon>Ochrophyta</taxon>
        <taxon>Bolidophyceae</taxon>
        <taxon>Parmales</taxon>
        <taxon>Triparmaceae</taxon>
        <taxon>Triparma</taxon>
    </lineage>
</organism>
<evidence type="ECO:0000259" key="2">
    <source>
        <dbReference type="PROSITE" id="PS50020"/>
    </source>
</evidence>
<feature type="compositionally biased region" description="Acidic residues" evidence="1">
    <location>
        <begin position="21"/>
        <end position="32"/>
    </location>
</feature>
<dbReference type="SUPFAM" id="SSF51045">
    <property type="entry name" value="WW domain"/>
    <property type="match status" value="1"/>
</dbReference>
<keyword evidence="4" id="KW-1185">Reference proteome</keyword>
<dbReference type="PROSITE" id="PS50096">
    <property type="entry name" value="IQ"/>
    <property type="match status" value="1"/>
</dbReference>
<feature type="compositionally biased region" description="Low complexity" evidence="1">
    <location>
        <begin position="43"/>
        <end position="56"/>
    </location>
</feature>
<feature type="region of interest" description="Disordered" evidence="1">
    <location>
        <begin position="473"/>
        <end position="493"/>
    </location>
</feature>
<dbReference type="EMBL" id="BRYA01000001">
    <property type="protein sequence ID" value="GMI30618.1"/>
    <property type="molecule type" value="Genomic_DNA"/>
</dbReference>
<feature type="region of interest" description="Disordered" evidence="1">
    <location>
        <begin position="596"/>
        <end position="638"/>
    </location>
</feature>
<feature type="compositionally biased region" description="Low complexity" evidence="1">
    <location>
        <begin position="598"/>
        <end position="607"/>
    </location>
</feature>